<evidence type="ECO:0000313" key="2">
    <source>
        <dbReference type="EMBL" id="TVY32095.1"/>
    </source>
</evidence>
<dbReference type="InterPro" id="IPR012349">
    <property type="entry name" value="Split_barrel_FMN-bd"/>
</dbReference>
<dbReference type="AlphaFoldDB" id="A0A8H8RD86"/>
<dbReference type="InterPro" id="IPR024747">
    <property type="entry name" value="Pyridox_Oxase-rel"/>
</dbReference>
<accession>A0A8H8RD86</accession>
<organism evidence="2 3">
    <name type="scientific">Lachnellula subtilissima</name>
    <dbReference type="NCBI Taxonomy" id="602034"/>
    <lineage>
        <taxon>Eukaryota</taxon>
        <taxon>Fungi</taxon>
        <taxon>Dikarya</taxon>
        <taxon>Ascomycota</taxon>
        <taxon>Pezizomycotina</taxon>
        <taxon>Leotiomycetes</taxon>
        <taxon>Helotiales</taxon>
        <taxon>Lachnaceae</taxon>
        <taxon>Lachnellula</taxon>
    </lineage>
</organism>
<dbReference type="SUPFAM" id="SSF50475">
    <property type="entry name" value="FMN-binding split barrel"/>
    <property type="match status" value="1"/>
</dbReference>
<dbReference type="Proteomes" id="UP000462212">
    <property type="component" value="Unassembled WGS sequence"/>
</dbReference>
<evidence type="ECO:0000313" key="3">
    <source>
        <dbReference type="Proteomes" id="UP000462212"/>
    </source>
</evidence>
<sequence>MGSFSHPSASLVEPLDLYLHGYVSSRIMNLTSSSTSSSSPPIGLPVCICASKVDGLVLSLTPYSHNYNYRSAVLFGHATLVEDADEKMWAMELITNSVVPDRWRHTRVPPITRILKVTIASASAKIREGVPEDSAADMQNTDSIWTGVLPLYEQYGEPVPGPYNKVEEVPEHVRGYGEETSRGNREYAVEAARKSAPVKIKQRDEDEE</sequence>
<gene>
    <name evidence="2" type="ORF">LSUB1_G008532</name>
</gene>
<comment type="caution">
    <text evidence="2">The sequence shown here is derived from an EMBL/GenBank/DDBJ whole genome shotgun (WGS) entry which is preliminary data.</text>
</comment>
<dbReference type="Pfam" id="PF12900">
    <property type="entry name" value="Pyridox_ox_2"/>
    <property type="match status" value="1"/>
</dbReference>
<dbReference type="PANTHER" id="PTHR34071:SF2">
    <property type="entry name" value="FLAVIN-NUCLEOTIDE-BINDING PROTEIN"/>
    <property type="match status" value="1"/>
</dbReference>
<proteinExistence type="predicted"/>
<evidence type="ECO:0000256" key="1">
    <source>
        <dbReference type="SAM" id="MobiDB-lite"/>
    </source>
</evidence>
<name>A0A8H8RD86_9HELO</name>
<dbReference type="PANTHER" id="PTHR34071">
    <property type="entry name" value="5-NITROIMIDAZOLE ANTIBIOTICS RESISTANCE PROTEIN, NIMA-FAMILY-RELATED PROTEIN-RELATED"/>
    <property type="match status" value="1"/>
</dbReference>
<dbReference type="OrthoDB" id="444432at2759"/>
<dbReference type="EMBL" id="QGMJ01001151">
    <property type="protein sequence ID" value="TVY32095.1"/>
    <property type="molecule type" value="Genomic_DNA"/>
</dbReference>
<evidence type="ECO:0008006" key="4">
    <source>
        <dbReference type="Google" id="ProtNLM"/>
    </source>
</evidence>
<feature type="region of interest" description="Disordered" evidence="1">
    <location>
        <begin position="164"/>
        <end position="208"/>
    </location>
</feature>
<dbReference type="Gene3D" id="2.30.110.10">
    <property type="entry name" value="Electron Transport, Fmn-binding Protein, Chain A"/>
    <property type="match status" value="1"/>
</dbReference>
<feature type="compositionally biased region" description="Basic and acidic residues" evidence="1">
    <location>
        <begin position="165"/>
        <end position="193"/>
    </location>
</feature>
<keyword evidence="3" id="KW-1185">Reference proteome</keyword>
<protein>
    <recommendedName>
        <fullName evidence="4">Flavin-nucleotide-binding protein</fullName>
    </recommendedName>
</protein>
<reference evidence="2 3" key="1">
    <citation type="submission" date="2018-05" db="EMBL/GenBank/DDBJ databases">
        <title>Genome sequencing and assembly of the regulated plant pathogen Lachnellula willkommii and related sister species for the development of diagnostic species identification markers.</title>
        <authorList>
            <person name="Giroux E."/>
            <person name="Bilodeau G."/>
        </authorList>
    </citation>
    <scope>NUCLEOTIDE SEQUENCE [LARGE SCALE GENOMIC DNA]</scope>
    <source>
        <strain evidence="2 3">CBS 197.66</strain>
    </source>
</reference>